<evidence type="ECO:0000313" key="9">
    <source>
        <dbReference type="Proteomes" id="UP000653472"/>
    </source>
</evidence>
<dbReference type="PIRSF" id="PIRSF004846">
    <property type="entry name" value="ModA"/>
    <property type="match status" value="1"/>
</dbReference>
<feature type="binding site" evidence="6">
    <location>
        <position position="172"/>
    </location>
    <ligand>
        <name>molybdate</name>
        <dbReference type="ChEBI" id="CHEBI:36264"/>
    </ligand>
</feature>
<proteinExistence type="inferred from homology"/>
<evidence type="ECO:0000256" key="1">
    <source>
        <dbReference type="ARBA" id="ARBA00009175"/>
    </source>
</evidence>
<feature type="binding site" evidence="6">
    <location>
        <position position="190"/>
    </location>
    <ligand>
        <name>molybdate</name>
        <dbReference type="ChEBI" id="CHEBI:36264"/>
    </ligand>
</feature>
<dbReference type="GO" id="GO:0030288">
    <property type="term" value="C:outer membrane-bounded periplasmic space"/>
    <property type="evidence" value="ECO:0007669"/>
    <property type="project" value="TreeGrafter"/>
</dbReference>
<name>A0A969W941_9GAMM</name>
<dbReference type="Proteomes" id="UP000653472">
    <property type="component" value="Unassembled WGS sequence"/>
</dbReference>
<evidence type="ECO:0000256" key="2">
    <source>
        <dbReference type="ARBA" id="ARBA00022505"/>
    </source>
</evidence>
<organism evidence="8 9">
    <name type="scientific">Solimonas marina</name>
    <dbReference type="NCBI Taxonomy" id="2714601"/>
    <lineage>
        <taxon>Bacteria</taxon>
        <taxon>Pseudomonadati</taxon>
        <taxon>Pseudomonadota</taxon>
        <taxon>Gammaproteobacteria</taxon>
        <taxon>Nevskiales</taxon>
        <taxon>Nevskiaceae</taxon>
        <taxon>Solimonas</taxon>
    </lineage>
</organism>
<dbReference type="Gene3D" id="3.40.190.10">
    <property type="entry name" value="Periplasmic binding protein-like II"/>
    <property type="match status" value="2"/>
</dbReference>
<gene>
    <name evidence="8" type="primary">modA</name>
    <name evidence="8" type="ORF">G7Y82_02625</name>
</gene>
<dbReference type="NCBIfam" id="NF007958">
    <property type="entry name" value="PRK10677.1"/>
    <property type="match status" value="1"/>
</dbReference>
<dbReference type="EMBL" id="JAAVXB010000001">
    <property type="protein sequence ID" value="NKF21196.1"/>
    <property type="molecule type" value="Genomic_DNA"/>
</dbReference>
<evidence type="ECO:0000256" key="6">
    <source>
        <dbReference type="PIRSR" id="PIRSR004846-1"/>
    </source>
</evidence>
<feature type="binding site" evidence="6">
    <location>
        <position position="145"/>
    </location>
    <ligand>
        <name>molybdate</name>
        <dbReference type="ChEBI" id="CHEBI:36264"/>
    </ligand>
</feature>
<dbReference type="NCBIfam" id="TIGR01256">
    <property type="entry name" value="modA"/>
    <property type="match status" value="1"/>
</dbReference>
<accession>A0A969W941</accession>
<dbReference type="RefSeq" id="WP_168146431.1">
    <property type="nucleotide sequence ID" value="NZ_JAAVXB010000001.1"/>
</dbReference>
<keyword evidence="3 6" id="KW-0479">Metal-binding</keyword>
<comment type="caution">
    <text evidence="8">The sequence shown here is derived from an EMBL/GenBank/DDBJ whole genome shotgun (WGS) entry which is preliminary data.</text>
</comment>
<keyword evidence="4 7" id="KW-0732">Signal</keyword>
<dbReference type="PANTHER" id="PTHR30632:SF17">
    <property type="entry name" value="MOLYBDATE-BINDING PROTEIN MODA"/>
    <property type="match status" value="1"/>
</dbReference>
<comment type="similarity">
    <text evidence="1">Belongs to the bacterial solute-binding protein ModA family.</text>
</comment>
<dbReference type="GO" id="GO:0046872">
    <property type="term" value="F:metal ion binding"/>
    <property type="evidence" value="ECO:0007669"/>
    <property type="project" value="UniProtKB-KW"/>
</dbReference>
<dbReference type="SUPFAM" id="SSF53850">
    <property type="entry name" value="Periplasmic binding protein-like II"/>
    <property type="match status" value="1"/>
</dbReference>
<dbReference type="InterPro" id="IPR005950">
    <property type="entry name" value="ModA"/>
</dbReference>
<keyword evidence="9" id="KW-1185">Reference proteome</keyword>
<comment type="subunit">
    <text evidence="5">The complex is composed of two ATP-binding proteins (ModC), two transmembrane proteins (ModB) and a solute-binding protein (ModA).</text>
</comment>
<dbReference type="CDD" id="cd13536">
    <property type="entry name" value="PBP2_EcModA"/>
    <property type="match status" value="1"/>
</dbReference>
<feature type="signal peptide" evidence="7">
    <location>
        <begin position="1"/>
        <end position="22"/>
    </location>
</feature>
<dbReference type="AlphaFoldDB" id="A0A969W941"/>
<dbReference type="InterPro" id="IPR050682">
    <property type="entry name" value="ModA/WtpA"/>
</dbReference>
<reference evidence="8" key="1">
    <citation type="submission" date="2020-03" db="EMBL/GenBank/DDBJ databases">
        <title>Solimonas marina sp. nov., isolated from deep seawater of the Pacific Ocean.</title>
        <authorList>
            <person name="Liu X."/>
            <person name="Lai Q."/>
            <person name="Sun F."/>
            <person name="Gai Y."/>
            <person name="Li G."/>
            <person name="Shao Z."/>
        </authorList>
    </citation>
    <scope>NUCLEOTIDE SEQUENCE</scope>
    <source>
        <strain evidence="8">C16B3</strain>
    </source>
</reference>
<feature type="chain" id="PRO_5037454799" evidence="7">
    <location>
        <begin position="23"/>
        <end position="254"/>
    </location>
</feature>
<dbReference type="GO" id="GO:1901359">
    <property type="term" value="F:tungstate binding"/>
    <property type="evidence" value="ECO:0007669"/>
    <property type="project" value="UniProtKB-ARBA"/>
</dbReference>
<evidence type="ECO:0000256" key="7">
    <source>
        <dbReference type="SAM" id="SignalP"/>
    </source>
</evidence>
<feature type="binding site" evidence="6">
    <location>
        <position position="33"/>
    </location>
    <ligand>
        <name>molybdate</name>
        <dbReference type="ChEBI" id="CHEBI:36264"/>
    </ligand>
</feature>
<dbReference type="GO" id="GO:0030973">
    <property type="term" value="F:molybdate ion binding"/>
    <property type="evidence" value="ECO:0007669"/>
    <property type="project" value="TreeGrafter"/>
</dbReference>
<evidence type="ECO:0000256" key="3">
    <source>
        <dbReference type="ARBA" id="ARBA00022723"/>
    </source>
</evidence>
<evidence type="ECO:0000313" key="8">
    <source>
        <dbReference type="EMBL" id="NKF21196.1"/>
    </source>
</evidence>
<evidence type="ECO:0000256" key="5">
    <source>
        <dbReference type="ARBA" id="ARBA00062515"/>
    </source>
</evidence>
<dbReference type="Pfam" id="PF13531">
    <property type="entry name" value="SBP_bac_11"/>
    <property type="match status" value="1"/>
</dbReference>
<dbReference type="GO" id="GO:0015689">
    <property type="term" value="P:molybdate ion transport"/>
    <property type="evidence" value="ECO:0007669"/>
    <property type="project" value="InterPro"/>
</dbReference>
<dbReference type="FunFam" id="3.40.190.10:FF:000035">
    <property type="entry name" value="Molybdate ABC transporter substrate-binding protein"/>
    <property type="match status" value="1"/>
</dbReference>
<protein>
    <submittedName>
        <fullName evidence="8">Molybdate ABC transporter substrate-binding protein</fullName>
    </submittedName>
</protein>
<keyword evidence="2 6" id="KW-0500">Molybdenum</keyword>
<sequence>MKPIAYTLSAWLCLMFALPAVAAPAVRIYAAASLTTALTAISSQWQTAGHAQPTTVFASSSTLAKQIEAGAPADIYASADLAWMDDVEKHGVLKPGTREDLLGNALVLIAPKGHAPAGIALKAGGNLPQAFSGKLCTGEPSHVPAGIYAKQALTHLGWWNVLQPRIVGADDVRAALAFVERGECPLGIVYATDAAISDKVEVVATFPESSHPPIVYPFALLKGASPEAAAFLAYLKTPAAAKIFERYGFTLKTR</sequence>
<evidence type="ECO:0000256" key="4">
    <source>
        <dbReference type="ARBA" id="ARBA00022729"/>
    </source>
</evidence>
<feature type="binding site" evidence="6">
    <location>
        <position position="60"/>
    </location>
    <ligand>
        <name>molybdate</name>
        <dbReference type="ChEBI" id="CHEBI:36264"/>
    </ligand>
</feature>
<dbReference type="PANTHER" id="PTHR30632">
    <property type="entry name" value="MOLYBDATE-BINDING PERIPLASMIC PROTEIN"/>
    <property type="match status" value="1"/>
</dbReference>